<evidence type="ECO:0000313" key="1">
    <source>
        <dbReference type="EMBL" id="MDN5270287.1"/>
    </source>
</evidence>
<accession>A0AAW7QH93</accession>
<reference evidence="1" key="1">
    <citation type="submission" date="2023-07" db="EMBL/GenBank/DDBJ databases">
        <title>SVep1, a Temperate Phage of Human Oral Commensal Streptococcus vestibularis.</title>
        <authorList>
            <person name="Wu M."/>
            <person name="Zhu Y."/>
            <person name="Li Y."/>
        </authorList>
    </citation>
    <scope>NUCLEOTIDE SEQUENCE</scope>
    <source>
        <strain evidence="1">SVE8</strain>
    </source>
</reference>
<dbReference type="EMBL" id="JAUJGC010000039">
    <property type="protein sequence ID" value="MDN5270287.1"/>
    <property type="molecule type" value="Genomic_DNA"/>
</dbReference>
<protein>
    <submittedName>
        <fullName evidence="1">Uncharacterized protein</fullName>
    </submittedName>
</protein>
<proteinExistence type="predicted"/>
<organism evidence="1 2">
    <name type="scientific">Streptococcus vestibularis</name>
    <dbReference type="NCBI Taxonomy" id="1343"/>
    <lineage>
        <taxon>Bacteria</taxon>
        <taxon>Bacillati</taxon>
        <taxon>Bacillota</taxon>
        <taxon>Bacilli</taxon>
        <taxon>Lactobacillales</taxon>
        <taxon>Streptococcaceae</taxon>
        <taxon>Streptococcus</taxon>
    </lineage>
</organism>
<gene>
    <name evidence="1" type="ORF">QY913_09240</name>
</gene>
<dbReference type="AlphaFoldDB" id="A0AAW7QH93"/>
<sequence>MEILLLLFTGEKYWKKITEIVKAGENVAVLAVEHGYPIFATKEEA</sequence>
<evidence type="ECO:0000313" key="2">
    <source>
        <dbReference type="Proteomes" id="UP001172310"/>
    </source>
</evidence>
<dbReference type="Proteomes" id="UP001172310">
    <property type="component" value="Unassembled WGS sequence"/>
</dbReference>
<comment type="caution">
    <text evidence="1">The sequence shown here is derived from an EMBL/GenBank/DDBJ whole genome shotgun (WGS) entry which is preliminary data.</text>
</comment>
<name>A0AAW7QH93_STRVE</name>